<evidence type="ECO:0000313" key="2">
    <source>
        <dbReference type="EMBL" id="KZP20562.1"/>
    </source>
</evidence>
<proteinExistence type="predicted"/>
<evidence type="ECO:0008006" key="4">
    <source>
        <dbReference type="Google" id="ProtNLM"/>
    </source>
</evidence>
<sequence length="86" mass="9845">MPLFVGLVLCRLGFLLSDFVRECTASSIWRSSLIVLRRRKSATYRTLFPHLSASLHVAIGRYHDRCDFILGISGRSNPFGIMQRIF</sequence>
<dbReference type="Proteomes" id="UP000076532">
    <property type="component" value="Unassembled WGS sequence"/>
</dbReference>
<accession>A0A166J748</accession>
<evidence type="ECO:0000256" key="1">
    <source>
        <dbReference type="SAM" id="SignalP"/>
    </source>
</evidence>
<gene>
    <name evidence="2" type="ORF">FIBSPDRAFT_861565</name>
</gene>
<protein>
    <recommendedName>
        <fullName evidence="4">Secreted protein</fullName>
    </recommendedName>
</protein>
<dbReference type="EMBL" id="KV417554">
    <property type="protein sequence ID" value="KZP20562.1"/>
    <property type="molecule type" value="Genomic_DNA"/>
</dbReference>
<name>A0A166J748_9AGAM</name>
<feature type="signal peptide" evidence="1">
    <location>
        <begin position="1"/>
        <end position="25"/>
    </location>
</feature>
<feature type="chain" id="PRO_5007875664" description="Secreted protein" evidence="1">
    <location>
        <begin position="26"/>
        <end position="86"/>
    </location>
</feature>
<evidence type="ECO:0000313" key="3">
    <source>
        <dbReference type="Proteomes" id="UP000076532"/>
    </source>
</evidence>
<keyword evidence="1" id="KW-0732">Signal</keyword>
<dbReference type="AlphaFoldDB" id="A0A166J748"/>
<reference evidence="2 3" key="1">
    <citation type="journal article" date="2016" name="Mol. Biol. Evol.">
        <title>Comparative Genomics of Early-Diverging Mushroom-Forming Fungi Provides Insights into the Origins of Lignocellulose Decay Capabilities.</title>
        <authorList>
            <person name="Nagy L.G."/>
            <person name="Riley R."/>
            <person name="Tritt A."/>
            <person name="Adam C."/>
            <person name="Daum C."/>
            <person name="Floudas D."/>
            <person name="Sun H."/>
            <person name="Yadav J.S."/>
            <person name="Pangilinan J."/>
            <person name="Larsson K.H."/>
            <person name="Matsuura K."/>
            <person name="Barry K."/>
            <person name="Labutti K."/>
            <person name="Kuo R."/>
            <person name="Ohm R.A."/>
            <person name="Bhattacharya S.S."/>
            <person name="Shirouzu T."/>
            <person name="Yoshinaga Y."/>
            <person name="Martin F.M."/>
            <person name="Grigoriev I.V."/>
            <person name="Hibbett D.S."/>
        </authorList>
    </citation>
    <scope>NUCLEOTIDE SEQUENCE [LARGE SCALE GENOMIC DNA]</scope>
    <source>
        <strain evidence="2 3">CBS 109695</strain>
    </source>
</reference>
<keyword evidence="3" id="KW-1185">Reference proteome</keyword>
<organism evidence="2 3">
    <name type="scientific">Athelia psychrophila</name>
    <dbReference type="NCBI Taxonomy" id="1759441"/>
    <lineage>
        <taxon>Eukaryota</taxon>
        <taxon>Fungi</taxon>
        <taxon>Dikarya</taxon>
        <taxon>Basidiomycota</taxon>
        <taxon>Agaricomycotina</taxon>
        <taxon>Agaricomycetes</taxon>
        <taxon>Agaricomycetidae</taxon>
        <taxon>Atheliales</taxon>
        <taxon>Atheliaceae</taxon>
        <taxon>Athelia</taxon>
    </lineage>
</organism>